<organism evidence="7 8">
    <name type="scientific">Frankliniella fusca</name>
    <dbReference type="NCBI Taxonomy" id="407009"/>
    <lineage>
        <taxon>Eukaryota</taxon>
        <taxon>Metazoa</taxon>
        <taxon>Ecdysozoa</taxon>
        <taxon>Arthropoda</taxon>
        <taxon>Hexapoda</taxon>
        <taxon>Insecta</taxon>
        <taxon>Pterygota</taxon>
        <taxon>Neoptera</taxon>
        <taxon>Paraneoptera</taxon>
        <taxon>Thysanoptera</taxon>
        <taxon>Terebrantia</taxon>
        <taxon>Thripoidea</taxon>
        <taxon>Thripidae</taxon>
        <taxon>Frankliniella</taxon>
    </lineage>
</organism>
<dbReference type="GO" id="GO:0003677">
    <property type="term" value="F:DNA binding"/>
    <property type="evidence" value="ECO:0007669"/>
    <property type="project" value="InterPro"/>
</dbReference>
<feature type="domain" description="BED-type" evidence="6">
    <location>
        <begin position="161"/>
        <end position="217"/>
    </location>
</feature>
<dbReference type="Proteomes" id="UP001219518">
    <property type="component" value="Unassembled WGS sequence"/>
</dbReference>
<keyword evidence="8" id="KW-1185">Reference proteome</keyword>
<evidence type="ECO:0000256" key="2">
    <source>
        <dbReference type="ARBA" id="ARBA00022771"/>
    </source>
</evidence>
<feature type="region of interest" description="Disordered" evidence="5">
    <location>
        <begin position="218"/>
        <end position="270"/>
    </location>
</feature>
<evidence type="ECO:0000256" key="3">
    <source>
        <dbReference type="ARBA" id="ARBA00022833"/>
    </source>
</evidence>
<name>A0AAE1GUA1_9NEOP</name>
<reference evidence="7" key="2">
    <citation type="journal article" date="2023" name="BMC Genomics">
        <title>Pest status, molecular evolution, and epigenetic factors derived from the genome assembly of Frankliniella fusca, a thysanopteran phytovirus vector.</title>
        <authorList>
            <person name="Catto M.A."/>
            <person name="Labadie P.E."/>
            <person name="Jacobson A.L."/>
            <person name="Kennedy G.G."/>
            <person name="Srinivasan R."/>
            <person name="Hunt B.G."/>
        </authorList>
    </citation>
    <scope>NUCLEOTIDE SEQUENCE</scope>
    <source>
        <strain evidence="7">PL_HMW_Pooled</strain>
    </source>
</reference>
<proteinExistence type="predicted"/>
<protein>
    <submittedName>
        <fullName evidence="7">LCDV1 orf2-like protein</fullName>
    </submittedName>
</protein>
<evidence type="ECO:0000256" key="5">
    <source>
        <dbReference type="SAM" id="MobiDB-lite"/>
    </source>
</evidence>
<evidence type="ECO:0000313" key="8">
    <source>
        <dbReference type="Proteomes" id="UP001219518"/>
    </source>
</evidence>
<dbReference type="EMBL" id="JAHWGI010000085">
    <property type="protein sequence ID" value="KAK3909077.1"/>
    <property type="molecule type" value="Genomic_DNA"/>
</dbReference>
<reference evidence="7" key="1">
    <citation type="submission" date="2021-07" db="EMBL/GenBank/DDBJ databases">
        <authorList>
            <person name="Catto M.A."/>
            <person name="Jacobson A."/>
            <person name="Kennedy G."/>
            <person name="Labadie P."/>
            <person name="Hunt B.G."/>
            <person name="Srinivasan R."/>
        </authorList>
    </citation>
    <scope>NUCLEOTIDE SEQUENCE</scope>
    <source>
        <strain evidence="7">PL_HMW_Pooled</strain>
        <tissue evidence="7">Head</tissue>
    </source>
</reference>
<evidence type="ECO:0000259" key="6">
    <source>
        <dbReference type="PROSITE" id="PS50808"/>
    </source>
</evidence>
<keyword evidence="3" id="KW-0862">Zinc</keyword>
<dbReference type="PROSITE" id="PS50808">
    <property type="entry name" value="ZF_BED"/>
    <property type="match status" value="1"/>
</dbReference>
<evidence type="ECO:0000313" key="7">
    <source>
        <dbReference type="EMBL" id="KAK3909077.1"/>
    </source>
</evidence>
<accession>A0AAE1GUA1</accession>
<evidence type="ECO:0000256" key="4">
    <source>
        <dbReference type="PROSITE-ProRule" id="PRU00027"/>
    </source>
</evidence>
<comment type="caution">
    <text evidence="7">The sequence shown here is derived from an EMBL/GenBank/DDBJ whole genome shotgun (WGS) entry which is preliminary data.</text>
</comment>
<sequence length="270" mass="30699">MSFHEILSAERRRIPDRVVRSELTLRRLRPAMQRARSDLFPYLPSSLEQLTVTLENPAWRHLTETLDREGSIYLGSTRATDGSHRIGDGDVQSLSFLNKFTLSVVFCSARCLEVMKIVDTLFADGTFYFTPSIENCYQRRREEPSPALRTTWSISNVIMPANKKPVWEHYKVLDVTVDGKPSKKYVCKYCGHSYLFKNASKKLKHLLTQCKKIPGLDKAALEDSSSRQPSSSGENEEADEPLAVSEIETLEPSVQRPNPIANPLQNQPRE</sequence>
<dbReference type="AlphaFoldDB" id="A0AAE1GUA1"/>
<keyword evidence="2 4" id="KW-0863">Zinc-finger</keyword>
<gene>
    <name evidence="7" type="ORF">KUF71_003676</name>
</gene>
<dbReference type="InterPro" id="IPR003656">
    <property type="entry name" value="Znf_BED"/>
</dbReference>
<dbReference type="GO" id="GO:0008270">
    <property type="term" value="F:zinc ion binding"/>
    <property type="evidence" value="ECO:0007669"/>
    <property type="project" value="UniProtKB-KW"/>
</dbReference>
<keyword evidence="1" id="KW-0479">Metal-binding</keyword>
<evidence type="ECO:0000256" key="1">
    <source>
        <dbReference type="ARBA" id="ARBA00022723"/>
    </source>
</evidence>